<accession>W8R9S7</accession>
<dbReference type="OrthoDB" id="17062at10239"/>
<evidence type="ECO:0000313" key="4">
    <source>
        <dbReference type="Proteomes" id="UP000110868"/>
    </source>
</evidence>
<gene>
    <name evidence="3" type="ORF">AMIV_122</name>
</gene>
<evidence type="ECO:0000313" key="3">
    <source>
        <dbReference type="EMBL" id="AHL67611.1"/>
    </source>
</evidence>
<protein>
    <submittedName>
        <fullName evidence="3">Uncharacterized protein</fullName>
    </submittedName>
</protein>
<evidence type="ECO:0000256" key="2">
    <source>
        <dbReference type="SAM" id="MobiDB-lite"/>
    </source>
</evidence>
<evidence type="ECO:0000256" key="1">
    <source>
        <dbReference type="SAM" id="Coils"/>
    </source>
</evidence>
<name>W8R9S7_9VIRU</name>
<dbReference type="KEGG" id="vg:18938283"/>
<dbReference type="GeneID" id="18938283"/>
<feature type="region of interest" description="Disordered" evidence="2">
    <location>
        <begin position="258"/>
        <end position="277"/>
    </location>
</feature>
<sequence length="277" mass="32278">MFKNKNLKSFVKNNKIDEHDVVHLKNNKIGITYTWIKKNLPKFTLNLPPLNDIKQQELVEVKPTLEKYKCKSFNPVLLNLDSSSVQYYFVDKERTPFFTKKGLIKIMVLFNQLDDKIYDWITELHDGELKPHCENLPNVKEMVNLAHPPLIKNVGGNMTLHPNGLFDISLDDVVIDFKHVNDYKKDLDIVKWKCPLFSQIQKKCKEEINSVEKSFEERLKELKQEKTIEVLKKELDKEKSLKDQALSLTQSFIPLPKVSESPAESKTPVFLKPSKIK</sequence>
<dbReference type="EMBL" id="KF938901">
    <property type="protein sequence ID" value="AHL67611.1"/>
    <property type="molecule type" value="Genomic_DNA"/>
</dbReference>
<keyword evidence="1" id="KW-0175">Coiled coil</keyword>
<dbReference type="Proteomes" id="UP000110868">
    <property type="component" value="Segment"/>
</dbReference>
<organism evidence="3 4">
    <name type="scientific">Chloriridovirus anopheles1</name>
    <dbReference type="NCBI Taxonomy" id="1465751"/>
    <lineage>
        <taxon>Viruses</taxon>
        <taxon>Varidnaviria</taxon>
        <taxon>Bamfordvirae</taxon>
        <taxon>Nucleocytoviricota</taxon>
        <taxon>Megaviricetes</taxon>
        <taxon>Pimascovirales</taxon>
        <taxon>Pimascovirales incertae sedis</taxon>
        <taxon>Iridoviridae</taxon>
        <taxon>Betairidovirinae</taxon>
        <taxon>Chloriridovirus</taxon>
    </lineage>
</organism>
<dbReference type="RefSeq" id="YP_009021195.1">
    <property type="nucleotide sequence ID" value="NC_023848.1"/>
</dbReference>
<feature type="coiled-coil region" evidence="1">
    <location>
        <begin position="205"/>
        <end position="248"/>
    </location>
</feature>
<proteinExistence type="predicted"/>
<reference evidence="3 4" key="1">
    <citation type="submission" date="2013-12" db="EMBL/GenBank/DDBJ databases">
        <authorList>
            <person name="Tong Y."/>
            <person name="Zhang J."/>
            <person name="Huang Y."/>
            <person name="Li S."/>
            <person name="Pei G."/>
            <person name="Zhang Z."/>
            <person name="Mi Z."/>
            <person name="An X."/>
        </authorList>
    </citation>
    <scope>NUCLEOTIDE SEQUENCE [LARGE SCALE GENOMIC DNA]</scope>
    <source>
        <strain evidence="3">AMIV</strain>
    </source>
</reference>
<keyword evidence="4" id="KW-1185">Reference proteome</keyword>